<comment type="similarity">
    <text evidence="2">Belongs to the alkaline phosphatase family.</text>
</comment>
<dbReference type="CDD" id="cd16012">
    <property type="entry name" value="ALP"/>
    <property type="match status" value="1"/>
</dbReference>
<accession>A0ABQ1I1K7</accession>
<dbReference type="InterPro" id="IPR017850">
    <property type="entry name" value="Alkaline_phosphatase_core_sf"/>
</dbReference>
<name>A0ABQ1I1K7_9ALTE</name>
<evidence type="ECO:0000256" key="1">
    <source>
        <dbReference type="ARBA" id="ARBA00022553"/>
    </source>
</evidence>
<evidence type="ECO:0000313" key="3">
    <source>
        <dbReference type="EMBL" id="GGB03429.1"/>
    </source>
</evidence>
<organism evidence="3 4">
    <name type="scientific">Agarivorans gilvus</name>
    <dbReference type="NCBI Taxonomy" id="680279"/>
    <lineage>
        <taxon>Bacteria</taxon>
        <taxon>Pseudomonadati</taxon>
        <taxon>Pseudomonadota</taxon>
        <taxon>Gammaproteobacteria</taxon>
        <taxon>Alteromonadales</taxon>
        <taxon>Alteromonadaceae</taxon>
        <taxon>Agarivorans</taxon>
    </lineage>
</organism>
<evidence type="ECO:0000256" key="2">
    <source>
        <dbReference type="RuleBase" id="RU003946"/>
    </source>
</evidence>
<dbReference type="Gene3D" id="3.40.720.10">
    <property type="entry name" value="Alkaline Phosphatase, subunit A"/>
    <property type="match status" value="1"/>
</dbReference>
<dbReference type="Gene3D" id="2.60.40.10">
    <property type="entry name" value="Immunoglobulins"/>
    <property type="match status" value="1"/>
</dbReference>
<dbReference type="Proteomes" id="UP000651977">
    <property type="component" value="Unassembled WGS sequence"/>
</dbReference>
<protein>
    <recommendedName>
        <fullName evidence="5">Alkaline phosphatase</fullName>
    </recommendedName>
</protein>
<proteinExistence type="inferred from homology"/>
<gene>
    <name evidence="3" type="ORF">GCM10007414_15930</name>
</gene>
<dbReference type="InterPro" id="IPR001952">
    <property type="entry name" value="Alkaline_phosphatase"/>
</dbReference>
<keyword evidence="4" id="KW-1185">Reference proteome</keyword>
<dbReference type="PROSITE" id="PS51257">
    <property type="entry name" value="PROKAR_LIPOPROTEIN"/>
    <property type="match status" value="1"/>
</dbReference>
<dbReference type="Pfam" id="PF00245">
    <property type="entry name" value="Alk_phosphatase"/>
    <property type="match status" value="2"/>
</dbReference>
<dbReference type="InterPro" id="IPR013783">
    <property type="entry name" value="Ig-like_fold"/>
</dbReference>
<sequence length="745" mass="79482">MQLGKVFKVAAGVTIVAAVAGCSDDTEYVYVEPPAIADSIDLGPFKCTEEELAENASKDCRLYIKGSMNSWSSRPEAQLHYQGEGQYIALFSMQPGEYSFKIADPDWSNERDLAIGEEANPQVEFDVAMALQRKYDDFGNQNMDISVSGDEDQVFRFTLDASEGINTPSLLIENISASDVDNLTQPMYLVGTFNDWSADASSQFEYVGAGNYQLQVNFADAGTISFNLQQGSNEPLVYGSLDNQPISLSEGQSSLTTFPGGKMSAQVEAGSYVFSLSTLGDGQLAVPLTLAKVRAVAGHDTITAPNVATSLTADGSSFAESYDWQTEGSMGISLVDDTTQTPADVRQLASADATGRYTVNLTTNQGMATEASDSQEVDVIDLVPAQNIVMMIGDGMGYGQLDITRAYQGEALFLESGKHRGQIKTASADTLGYENLAELGMNYYTDSAAAATAMSTGRKAISGTIAQARPGDGSDLQTILEYAQAQGKSVGVVATSHCVHATPAAFASHGPNRNDFVTLAQSMFGDVKPNVALCGSKQVDGVDVVSQQAALGGYTVVTTKTDMIPAVAALPATDPNAEILFAGVFGENEIPYVLPLDGQKSYAEQDIPQLNEMAQVAIEILSKNPNGFVLMVEGSQIDFAGHINDEERLIHETIEFDQTVQQVANWAELRSDSMVIVTADHETGGLKLEKTNGVGVVPEVSWKWGSHTNADVPIASWGLNSQAFVGRTVDNTAIYNVMRGALDAE</sequence>
<reference evidence="4" key="1">
    <citation type="journal article" date="2019" name="Int. J. Syst. Evol. Microbiol.">
        <title>The Global Catalogue of Microorganisms (GCM) 10K type strain sequencing project: providing services to taxonomists for standard genome sequencing and annotation.</title>
        <authorList>
            <consortium name="The Broad Institute Genomics Platform"/>
            <consortium name="The Broad Institute Genome Sequencing Center for Infectious Disease"/>
            <person name="Wu L."/>
            <person name="Ma J."/>
        </authorList>
    </citation>
    <scope>NUCLEOTIDE SEQUENCE [LARGE SCALE GENOMIC DNA]</scope>
    <source>
        <strain evidence="4">CGMCC 1.10131</strain>
    </source>
</reference>
<comment type="caution">
    <text evidence="3">The sequence shown here is derived from an EMBL/GenBank/DDBJ whole genome shotgun (WGS) entry which is preliminary data.</text>
</comment>
<dbReference type="EMBL" id="BMDY01000008">
    <property type="protein sequence ID" value="GGB03429.1"/>
    <property type="molecule type" value="Genomic_DNA"/>
</dbReference>
<evidence type="ECO:0008006" key="5">
    <source>
        <dbReference type="Google" id="ProtNLM"/>
    </source>
</evidence>
<dbReference type="RefSeq" id="WP_055733560.1">
    <property type="nucleotide sequence ID" value="NZ_BMDY01000008.1"/>
</dbReference>
<keyword evidence="1" id="KW-0597">Phosphoprotein</keyword>
<dbReference type="PANTHER" id="PTHR11596:SF5">
    <property type="entry name" value="ALKALINE PHOSPHATASE"/>
    <property type="match status" value="1"/>
</dbReference>
<dbReference type="PRINTS" id="PR00113">
    <property type="entry name" value="ALKPHPHTASE"/>
</dbReference>
<dbReference type="SMART" id="SM00098">
    <property type="entry name" value="alkPPc"/>
    <property type="match status" value="1"/>
</dbReference>
<evidence type="ECO:0000313" key="4">
    <source>
        <dbReference type="Proteomes" id="UP000651977"/>
    </source>
</evidence>
<dbReference type="PANTHER" id="PTHR11596">
    <property type="entry name" value="ALKALINE PHOSPHATASE"/>
    <property type="match status" value="1"/>
</dbReference>
<dbReference type="SUPFAM" id="SSF53649">
    <property type="entry name" value="Alkaline phosphatase-like"/>
    <property type="match status" value="1"/>
</dbReference>